<accession>A0A1G2MFI7</accession>
<dbReference type="EMBL" id="MHRK01000049">
    <property type="protein sequence ID" value="OHA22670.1"/>
    <property type="molecule type" value="Genomic_DNA"/>
</dbReference>
<name>A0A1G2MFI7_9BACT</name>
<comment type="caution">
    <text evidence="1">The sequence shown here is derived from an EMBL/GenBank/DDBJ whole genome shotgun (WGS) entry which is preliminary data.</text>
</comment>
<organism evidence="1 2">
    <name type="scientific">Candidatus Taylorbacteria bacterium RIFCSPHIGHO2_02_FULL_43_32b</name>
    <dbReference type="NCBI Taxonomy" id="1802306"/>
    <lineage>
        <taxon>Bacteria</taxon>
        <taxon>Candidatus Tayloriibacteriota</taxon>
    </lineage>
</organism>
<evidence type="ECO:0000313" key="1">
    <source>
        <dbReference type="EMBL" id="OHA22670.1"/>
    </source>
</evidence>
<protein>
    <submittedName>
        <fullName evidence="1">Uncharacterized protein</fullName>
    </submittedName>
</protein>
<evidence type="ECO:0000313" key="2">
    <source>
        <dbReference type="Proteomes" id="UP000177130"/>
    </source>
</evidence>
<dbReference type="Proteomes" id="UP000177130">
    <property type="component" value="Unassembled WGS sequence"/>
</dbReference>
<gene>
    <name evidence="1" type="ORF">A3C72_01270</name>
</gene>
<sequence length="91" mass="9987">MEIILLSDGLRHYAKVGTDLNHHASFLAKLCEPAIIELSMDQWVFLQGQILLAATDANPDQINKKALGQLVPVVASFHYLNNKCGTGTRPT</sequence>
<dbReference type="AlphaFoldDB" id="A0A1G2MFI7"/>
<reference evidence="1 2" key="1">
    <citation type="journal article" date="2016" name="Nat. Commun.">
        <title>Thousands of microbial genomes shed light on interconnected biogeochemical processes in an aquifer system.</title>
        <authorList>
            <person name="Anantharaman K."/>
            <person name="Brown C.T."/>
            <person name="Hug L.A."/>
            <person name="Sharon I."/>
            <person name="Castelle C.J."/>
            <person name="Probst A.J."/>
            <person name="Thomas B.C."/>
            <person name="Singh A."/>
            <person name="Wilkins M.J."/>
            <person name="Karaoz U."/>
            <person name="Brodie E.L."/>
            <person name="Williams K.H."/>
            <person name="Hubbard S.S."/>
            <person name="Banfield J.F."/>
        </authorList>
    </citation>
    <scope>NUCLEOTIDE SEQUENCE [LARGE SCALE GENOMIC DNA]</scope>
</reference>
<proteinExistence type="predicted"/>